<proteinExistence type="predicted"/>
<name>A0AA86TFM6_9EUKA</name>
<keyword evidence="3" id="KW-1185">Reference proteome</keyword>
<dbReference type="EMBL" id="CATOUU010000126">
    <property type="protein sequence ID" value="CAI9917274.1"/>
    <property type="molecule type" value="Genomic_DNA"/>
</dbReference>
<accession>A0AA86TFM6</accession>
<evidence type="ECO:0000313" key="2">
    <source>
        <dbReference type="EMBL" id="CAL6057515.1"/>
    </source>
</evidence>
<comment type="caution">
    <text evidence="1">The sequence shown here is derived from an EMBL/GenBank/DDBJ whole genome shotgun (WGS) entry which is preliminary data.</text>
</comment>
<evidence type="ECO:0000313" key="1">
    <source>
        <dbReference type="EMBL" id="CAI9917274.1"/>
    </source>
</evidence>
<dbReference type="EMBL" id="CAXDID020000214">
    <property type="protein sequence ID" value="CAL6057515.1"/>
    <property type="molecule type" value="Genomic_DNA"/>
</dbReference>
<evidence type="ECO:0000313" key="3">
    <source>
        <dbReference type="Proteomes" id="UP001642409"/>
    </source>
</evidence>
<protein>
    <submittedName>
        <fullName evidence="2">Hypothetical_protein</fullName>
    </submittedName>
</protein>
<dbReference type="Proteomes" id="UP001642409">
    <property type="component" value="Unassembled WGS sequence"/>
</dbReference>
<sequence length="285" mass="33378">MSMFNLDESILEQPRPAPVLPTPTTVQTLPLQKREVLVQVPNGEYFIKRVEQKLVKDMKQITEGVKITDVGNEQTVQMIFKAVTDEEIKLIQDIGRQLKSEASRDENKDEEIIIENAKQYQVKEDETKIEFEKINKYFEYTITVDTKFSDKHVVEGAVEMIHEQFEDAVVQQNEKNAIIKVNQDDIDIIKNMLANSDIKFTVEQNKEPNRQMQKQIEIVLNKMQKHCQEAVIEHFVEHMAKYYDEISIAPNYNILLYCDNKKLQKLQKLIQHFQVKGESLECYVK</sequence>
<reference evidence="1" key="1">
    <citation type="submission" date="2023-06" db="EMBL/GenBank/DDBJ databases">
        <authorList>
            <person name="Kurt Z."/>
        </authorList>
    </citation>
    <scope>NUCLEOTIDE SEQUENCE</scope>
</reference>
<reference evidence="2 3" key="2">
    <citation type="submission" date="2024-07" db="EMBL/GenBank/DDBJ databases">
        <authorList>
            <person name="Akdeniz Z."/>
        </authorList>
    </citation>
    <scope>NUCLEOTIDE SEQUENCE [LARGE SCALE GENOMIC DNA]</scope>
</reference>
<gene>
    <name evidence="2" type="ORF">HINF_LOCUS47546</name>
    <name evidence="1" type="ORF">HINF_LOCUS4919</name>
</gene>
<dbReference type="AlphaFoldDB" id="A0AA86TFM6"/>
<organism evidence="1">
    <name type="scientific">Hexamita inflata</name>
    <dbReference type="NCBI Taxonomy" id="28002"/>
    <lineage>
        <taxon>Eukaryota</taxon>
        <taxon>Metamonada</taxon>
        <taxon>Diplomonadida</taxon>
        <taxon>Hexamitidae</taxon>
        <taxon>Hexamitinae</taxon>
        <taxon>Hexamita</taxon>
    </lineage>
</organism>